<dbReference type="STRING" id="1802461.A3B24_02130"/>
<accession>A0A1G2RNV3</accession>
<organism evidence="2 3">
    <name type="scientific">Candidatus Wildermuthbacteria bacterium RIFCSPLOWO2_01_FULL_48_16</name>
    <dbReference type="NCBI Taxonomy" id="1802461"/>
    <lineage>
        <taxon>Bacteria</taxon>
        <taxon>Candidatus Wildermuthiibacteriota</taxon>
    </lineage>
</organism>
<dbReference type="Proteomes" id="UP000176917">
    <property type="component" value="Unassembled WGS sequence"/>
</dbReference>
<dbReference type="EMBL" id="MHUG01000003">
    <property type="protein sequence ID" value="OHA73942.1"/>
    <property type="molecule type" value="Genomic_DNA"/>
</dbReference>
<gene>
    <name evidence="2" type="ORF">A3B24_02130</name>
</gene>
<evidence type="ECO:0000313" key="2">
    <source>
        <dbReference type="EMBL" id="OHA73942.1"/>
    </source>
</evidence>
<comment type="caution">
    <text evidence="2">The sequence shown here is derived from an EMBL/GenBank/DDBJ whole genome shotgun (WGS) entry which is preliminary data.</text>
</comment>
<dbReference type="Pfam" id="PF20257">
    <property type="entry name" value="SAM_HAT_C"/>
    <property type="match status" value="1"/>
</dbReference>
<dbReference type="InterPro" id="IPR023227">
    <property type="entry name" value="SAM_OH_AdoTrfase_C_sf"/>
</dbReference>
<reference evidence="2 3" key="1">
    <citation type="journal article" date="2016" name="Nat. Commun.">
        <title>Thousands of microbial genomes shed light on interconnected biogeochemical processes in an aquifer system.</title>
        <authorList>
            <person name="Anantharaman K."/>
            <person name="Brown C.T."/>
            <person name="Hug L.A."/>
            <person name="Sharon I."/>
            <person name="Castelle C.J."/>
            <person name="Probst A.J."/>
            <person name="Thomas B.C."/>
            <person name="Singh A."/>
            <person name="Wilkins M.J."/>
            <person name="Karaoz U."/>
            <person name="Brodie E.L."/>
            <person name="Williams K.H."/>
            <person name="Hubbard S.S."/>
            <person name="Banfield J.F."/>
        </authorList>
    </citation>
    <scope>NUCLEOTIDE SEQUENCE [LARGE SCALE GENOMIC DNA]</scope>
</reference>
<sequence>MNIIIINDCRDSNAVGRQITRVTSLLGGSASFLGVTSDLQAAGNLIDVLDALGENPGVVLVNVAPRNGKAKKWENGTPFGYFQYKKILVLASIDGFTLSLVKKFKLTKFITILDVPRTLDQLIASGALPKELKNSIIRTQFRSYDFLPRAAAFLVRGKKLQGTRLHIKDIPDAPPAIWWIDNFGNCKTTLLREDVKDQARFSSKFNRLPYFARLKDVPDKTTAIITGSSGLGEKRFLEIIAQGGSAEKKLNISIGDTVKIQSEL</sequence>
<feature type="domain" description="S-adenosyl-l-methionine hydroxide adenosyltransferase C-terminal" evidence="1">
    <location>
        <begin position="177"/>
        <end position="259"/>
    </location>
</feature>
<dbReference type="SUPFAM" id="SSF101852">
    <property type="entry name" value="Bacterial fluorinating enzyme, C-terminal domain"/>
    <property type="match status" value="1"/>
</dbReference>
<proteinExistence type="predicted"/>
<name>A0A1G2RNV3_9BACT</name>
<protein>
    <recommendedName>
        <fullName evidence="1">S-adenosyl-l-methionine hydroxide adenosyltransferase C-terminal domain-containing protein</fullName>
    </recommendedName>
</protein>
<dbReference type="AlphaFoldDB" id="A0A1G2RNV3"/>
<dbReference type="Gene3D" id="2.40.30.90">
    <property type="entry name" value="Bacterial fluorinating enzyme like"/>
    <property type="match status" value="1"/>
</dbReference>
<evidence type="ECO:0000259" key="1">
    <source>
        <dbReference type="Pfam" id="PF20257"/>
    </source>
</evidence>
<evidence type="ECO:0000313" key="3">
    <source>
        <dbReference type="Proteomes" id="UP000176917"/>
    </source>
</evidence>
<dbReference type="InterPro" id="IPR046470">
    <property type="entry name" value="SAM_HAT_C"/>
</dbReference>